<evidence type="ECO:0000313" key="5">
    <source>
        <dbReference type="Proteomes" id="UP000319801"/>
    </source>
</evidence>
<dbReference type="Gene3D" id="2.30.42.10">
    <property type="match status" value="1"/>
</dbReference>
<dbReference type="SMART" id="SM00268">
    <property type="entry name" value="ACTIN"/>
    <property type="match status" value="1"/>
</dbReference>
<dbReference type="CDD" id="cd06727">
    <property type="entry name" value="PDZ1_ZO1-like"/>
    <property type="match status" value="1"/>
</dbReference>
<dbReference type="InterPro" id="IPR036034">
    <property type="entry name" value="PDZ_sf"/>
</dbReference>
<dbReference type="GO" id="GO:0005886">
    <property type="term" value="C:plasma membrane"/>
    <property type="evidence" value="ECO:0007669"/>
    <property type="project" value="TreeGrafter"/>
</dbReference>
<dbReference type="PANTHER" id="PTHR23086">
    <property type="entry name" value="PHOSPHATIDYLINOSITOL-4-PHOSPHATE 5-KINASE"/>
    <property type="match status" value="1"/>
</dbReference>
<evidence type="ECO:0000256" key="2">
    <source>
        <dbReference type="SAM" id="MobiDB-lite"/>
    </source>
</evidence>
<name>A0A556VX20_BAGYA</name>
<dbReference type="Gene3D" id="3.90.640.10">
    <property type="entry name" value="Actin, Chain A, domain 4"/>
    <property type="match status" value="1"/>
</dbReference>
<keyword evidence="5" id="KW-1185">Reference proteome</keyword>
<organism evidence="4 5">
    <name type="scientific">Bagarius yarrelli</name>
    <name type="common">Goonch</name>
    <name type="synonym">Bagrus yarrelli</name>
    <dbReference type="NCBI Taxonomy" id="175774"/>
    <lineage>
        <taxon>Eukaryota</taxon>
        <taxon>Metazoa</taxon>
        <taxon>Chordata</taxon>
        <taxon>Craniata</taxon>
        <taxon>Vertebrata</taxon>
        <taxon>Euteleostomi</taxon>
        <taxon>Actinopterygii</taxon>
        <taxon>Neopterygii</taxon>
        <taxon>Teleostei</taxon>
        <taxon>Ostariophysi</taxon>
        <taxon>Siluriformes</taxon>
        <taxon>Sisoridae</taxon>
        <taxon>Sisorinae</taxon>
        <taxon>Bagarius</taxon>
    </lineage>
</organism>
<dbReference type="InterPro" id="IPR043129">
    <property type="entry name" value="ATPase_NBD"/>
</dbReference>
<dbReference type="InterPro" id="IPR027484">
    <property type="entry name" value="PInositol-4-P-5-kinase_N"/>
</dbReference>
<dbReference type="Gene3D" id="3.30.800.10">
    <property type="entry name" value="Phosphatidylinositol Phosphate Kinase II Beta"/>
    <property type="match status" value="1"/>
</dbReference>
<dbReference type="SMART" id="SM00330">
    <property type="entry name" value="PIPKc"/>
    <property type="match status" value="1"/>
</dbReference>
<feature type="region of interest" description="Disordered" evidence="2">
    <location>
        <begin position="372"/>
        <end position="553"/>
    </location>
</feature>
<dbReference type="Pfam" id="PF01504">
    <property type="entry name" value="PIP5K"/>
    <property type="match status" value="1"/>
</dbReference>
<dbReference type="FunFam" id="3.90.640.10:FF:000158">
    <property type="entry name" value="ARP1 actin related protein 1 homolog B"/>
    <property type="match status" value="1"/>
</dbReference>
<evidence type="ECO:0000256" key="1">
    <source>
        <dbReference type="RuleBase" id="RU000487"/>
    </source>
</evidence>
<gene>
    <name evidence="4" type="ORF">Baya_16982</name>
</gene>
<dbReference type="InterPro" id="IPR004000">
    <property type="entry name" value="Actin"/>
</dbReference>
<evidence type="ECO:0000313" key="4">
    <source>
        <dbReference type="EMBL" id="TUN30348.1"/>
    </source>
</evidence>
<evidence type="ECO:0000259" key="3">
    <source>
        <dbReference type="PROSITE" id="PS50106"/>
    </source>
</evidence>
<accession>A0A556VX20</accession>
<reference evidence="4 5" key="1">
    <citation type="journal article" date="2019" name="Genome Biol. Evol.">
        <title>Whole-Genome Sequencing of the Giant Devil Catfish, Bagarius yarrelli.</title>
        <authorList>
            <person name="Jiang W."/>
            <person name="Lv Y."/>
            <person name="Cheng L."/>
            <person name="Yang K."/>
            <person name="Chao B."/>
            <person name="Wang X."/>
            <person name="Li Y."/>
            <person name="Pan X."/>
            <person name="You X."/>
            <person name="Zhang Y."/>
            <person name="Yang J."/>
            <person name="Li J."/>
            <person name="Zhang X."/>
            <person name="Liu S."/>
            <person name="Sun C."/>
            <person name="Yang J."/>
            <person name="Shi Q."/>
        </authorList>
    </citation>
    <scope>NUCLEOTIDE SEQUENCE [LARGE SCALE GENOMIC DNA]</scope>
    <source>
        <strain evidence="4">JWS20170419001</strain>
        <tissue evidence="4">Muscle</tissue>
    </source>
</reference>
<dbReference type="Gene3D" id="3.30.420.40">
    <property type="match status" value="2"/>
</dbReference>
<dbReference type="AlphaFoldDB" id="A0A556VX20"/>
<keyword evidence="4" id="KW-0418">Kinase</keyword>
<dbReference type="OrthoDB" id="5132116at2759"/>
<protein>
    <submittedName>
        <fullName evidence="4">Phosphatidylinositol 4-phosphate 5-kinase type-1 beta</fullName>
    </submittedName>
</protein>
<dbReference type="InterPro" id="IPR001478">
    <property type="entry name" value="PDZ"/>
</dbReference>
<comment type="similarity">
    <text evidence="1">Belongs to the actin family.</text>
</comment>
<dbReference type="SUPFAM" id="SSF56104">
    <property type="entry name" value="SAICAR synthase-like"/>
    <property type="match status" value="1"/>
</dbReference>
<keyword evidence="4" id="KW-0808">Transferase</keyword>
<dbReference type="SUPFAM" id="SSF53067">
    <property type="entry name" value="Actin-like ATPase domain"/>
    <property type="match status" value="1"/>
</dbReference>
<dbReference type="GO" id="GO:0046854">
    <property type="term" value="P:phosphatidylinositol phosphate biosynthetic process"/>
    <property type="evidence" value="ECO:0007669"/>
    <property type="project" value="TreeGrafter"/>
</dbReference>
<feature type="compositionally biased region" description="Basic and acidic residues" evidence="2">
    <location>
        <begin position="402"/>
        <end position="525"/>
    </location>
</feature>
<dbReference type="PROSITE" id="PS50106">
    <property type="entry name" value="PDZ"/>
    <property type="match status" value="1"/>
</dbReference>
<dbReference type="InterPro" id="IPR002498">
    <property type="entry name" value="PInositol-4-P-4/5-kinase_core"/>
</dbReference>
<dbReference type="Pfam" id="PF00595">
    <property type="entry name" value="PDZ"/>
    <property type="match status" value="1"/>
</dbReference>
<dbReference type="Proteomes" id="UP000319801">
    <property type="component" value="Unassembled WGS sequence"/>
</dbReference>
<proteinExistence type="inferred from homology"/>
<dbReference type="Pfam" id="PF00022">
    <property type="entry name" value="Actin"/>
    <property type="match status" value="2"/>
</dbReference>
<sequence>MAARLLRAAVRVSAVCRVSQAPVLSRGLASGGRTTGVVLDAGDGVTHAVPIYEGFAIPHSIMRVDIAGRDVSRFLRLLLRKEGYDFHTSAEFEVVRTIKEIGPARFRAPELLFRPDLIGDESEGIHEVLAFAIQKSDLDLRRTLFSNIVLSGGSTLLRAEAVKGAIQLGVAFTEGNLTSKPDRDVLMQDFYVVESVFFPSEGSNLTPGHHYPDFRFKIYAPLAFRYFRELFGIRPDDYLFSMCNEPLIQLSNPGASSSWFYGTSDDEFIIKTVQHKEAEFLQKLLPGYYMDSKLGFGIAVSGGKDNPNEETREVSILVSDVVSGGPADGLLFQNDRVIQVNSTSMENVVHSFAVQTLRKCGKVAKITVKRSRRVPVNVPKQAPPPDNRMFSHPDYSDDYDYEPDRRSTYSGRTDSEYEYERSRGQTLERDLSPERQLRRDGSRGRMLEHDRRYREGPPHRDFSHDRQYRSDRTLDRDYSPDRRYRSEHSLDRDHSPDRRYRSEHFLDRSRSPEPPYRERELRIPEPRPAPTMRKNSSRERLELSPPQSPQELLEKPVRVLLQKNRPAEGAVQHLILLHKSHCPATLV</sequence>
<feature type="domain" description="PDZ" evidence="3">
    <location>
        <begin position="296"/>
        <end position="372"/>
    </location>
</feature>
<dbReference type="PANTHER" id="PTHR23086:SF105">
    <property type="entry name" value="PHOSPHATIDYLINOSITOL 4-PHOSPHATE 5-KINASE TYPE-1 BETA ISOFORM X1"/>
    <property type="match status" value="1"/>
</dbReference>
<dbReference type="SMART" id="SM00228">
    <property type="entry name" value="PDZ"/>
    <property type="match status" value="1"/>
</dbReference>
<dbReference type="GO" id="GO:0016308">
    <property type="term" value="F:1-phosphatidylinositol-4-phosphate 5-kinase activity"/>
    <property type="evidence" value="ECO:0007669"/>
    <property type="project" value="TreeGrafter"/>
</dbReference>
<dbReference type="InterPro" id="IPR023610">
    <property type="entry name" value="PInositol-4/5-P-5/4-kinase"/>
</dbReference>
<comment type="caution">
    <text evidence="4">The sequence shown here is derived from an EMBL/GenBank/DDBJ whole genome shotgun (WGS) entry which is preliminary data.</text>
</comment>
<dbReference type="SUPFAM" id="SSF50156">
    <property type="entry name" value="PDZ domain-like"/>
    <property type="match status" value="1"/>
</dbReference>
<dbReference type="EMBL" id="VCAZ01000403">
    <property type="protein sequence ID" value="TUN30348.1"/>
    <property type="molecule type" value="Genomic_DNA"/>
</dbReference>